<dbReference type="InterPro" id="IPR041988">
    <property type="entry name" value="Ribosomal_uL24_KOW"/>
</dbReference>
<dbReference type="Pfam" id="PF00467">
    <property type="entry name" value="KOW"/>
    <property type="match status" value="1"/>
</dbReference>
<evidence type="ECO:0000256" key="3">
    <source>
        <dbReference type="ARBA" id="ARBA00023274"/>
    </source>
</evidence>
<dbReference type="InterPro" id="IPR005825">
    <property type="entry name" value="Ribosomal_uL24_CS"/>
</dbReference>
<keyword evidence="3" id="KW-0687">Ribonucleoprotein</keyword>
<evidence type="ECO:0000256" key="4">
    <source>
        <dbReference type="SAM" id="MobiDB-lite"/>
    </source>
</evidence>
<dbReference type="OMA" id="KILERRX"/>
<comment type="similarity">
    <text evidence="1">Belongs to the universal ribosomal protein uL24 family.</text>
</comment>
<name>A0A8T2UQ72_CERRI</name>
<feature type="compositionally biased region" description="Basic and acidic residues" evidence="4">
    <location>
        <begin position="121"/>
        <end position="136"/>
    </location>
</feature>
<evidence type="ECO:0000259" key="5">
    <source>
        <dbReference type="SMART" id="SM00739"/>
    </source>
</evidence>
<proteinExistence type="inferred from homology"/>
<dbReference type="SUPFAM" id="SSF50104">
    <property type="entry name" value="Translation proteins SH3-like domain"/>
    <property type="match status" value="1"/>
</dbReference>
<dbReference type="GO" id="GO:0015934">
    <property type="term" value="C:large ribosomal subunit"/>
    <property type="evidence" value="ECO:0007669"/>
    <property type="project" value="InterPro"/>
</dbReference>
<dbReference type="PROSITE" id="PS01108">
    <property type="entry name" value="RIBOSOMAL_L24"/>
    <property type="match status" value="1"/>
</dbReference>
<protein>
    <recommendedName>
        <fullName evidence="5">KOW domain-containing protein</fullName>
    </recommendedName>
</protein>
<sequence length="147" mass="16591">MKFNRAVSSSRRKSRKAHFTAPSSVRRILMSAPLATSLKNKYNVRSVPVRKDDEVHVVRGTFKGREGKVVQVYRRKWVIHIERITREKVNGATVNVGIDPSKVVITKLKLDKDRKALLERKGKGRAAEKGKGKFTSEEVAAPLQDVD</sequence>
<dbReference type="PANTHER" id="PTHR11143">
    <property type="entry name" value="60S RIBOSOMAL PROTEIN L26 FAMILY MEMBER"/>
    <property type="match status" value="1"/>
</dbReference>
<dbReference type="InterPro" id="IPR014722">
    <property type="entry name" value="Rib_uL2_dom2"/>
</dbReference>
<keyword evidence="2" id="KW-0689">Ribosomal protein</keyword>
<dbReference type="NCBIfam" id="TIGR01080">
    <property type="entry name" value="rplX_A_E"/>
    <property type="match status" value="1"/>
</dbReference>
<keyword evidence="7" id="KW-1185">Reference proteome</keyword>
<dbReference type="Pfam" id="PF16906">
    <property type="entry name" value="Ribosomal_L26"/>
    <property type="match status" value="1"/>
</dbReference>
<feature type="domain" description="KOW" evidence="5">
    <location>
        <begin position="48"/>
        <end position="75"/>
    </location>
</feature>
<dbReference type="GO" id="GO:0003723">
    <property type="term" value="F:RNA binding"/>
    <property type="evidence" value="ECO:0007669"/>
    <property type="project" value="InterPro"/>
</dbReference>
<dbReference type="AlphaFoldDB" id="A0A8T2UQ72"/>
<dbReference type="GO" id="GO:0003735">
    <property type="term" value="F:structural constituent of ribosome"/>
    <property type="evidence" value="ECO:0007669"/>
    <property type="project" value="InterPro"/>
</dbReference>
<organism evidence="6 7">
    <name type="scientific">Ceratopteris richardii</name>
    <name type="common">Triangle waterfern</name>
    <dbReference type="NCBI Taxonomy" id="49495"/>
    <lineage>
        <taxon>Eukaryota</taxon>
        <taxon>Viridiplantae</taxon>
        <taxon>Streptophyta</taxon>
        <taxon>Embryophyta</taxon>
        <taxon>Tracheophyta</taxon>
        <taxon>Polypodiopsida</taxon>
        <taxon>Polypodiidae</taxon>
        <taxon>Polypodiales</taxon>
        <taxon>Pteridineae</taxon>
        <taxon>Pteridaceae</taxon>
        <taxon>Parkerioideae</taxon>
        <taxon>Ceratopteris</taxon>
    </lineage>
</organism>
<feature type="region of interest" description="Disordered" evidence="4">
    <location>
        <begin position="1"/>
        <end position="21"/>
    </location>
</feature>
<evidence type="ECO:0000313" key="7">
    <source>
        <dbReference type="Proteomes" id="UP000825935"/>
    </source>
</evidence>
<evidence type="ECO:0000256" key="1">
    <source>
        <dbReference type="ARBA" id="ARBA00010618"/>
    </source>
</evidence>
<dbReference type="OrthoDB" id="1688503at2759"/>
<dbReference type="InterPro" id="IPR005824">
    <property type="entry name" value="KOW"/>
</dbReference>
<dbReference type="InterPro" id="IPR005756">
    <property type="entry name" value="Ribosomal_uL24_euk/arc"/>
</dbReference>
<evidence type="ECO:0000313" key="6">
    <source>
        <dbReference type="EMBL" id="KAH7435695.1"/>
    </source>
</evidence>
<dbReference type="EMBL" id="CM035411">
    <property type="protein sequence ID" value="KAH7435695.1"/>
    <property type="molecule type" value="Genomic_DNA"/>
</dbReference>
<dbReference type="GO" id="GO:0006412">
    <property type="term" value="P:translation"/>
    <property type="evidence" value="ECO:0007669"/>
    <property type="project" value="InterPro"/>
</dbReference>
<accession>A0A8T2UQ72</accession>
<dbReference type="FunFam" id="2.30.30.30:FF:000009">
    <property type="entry name" value="60S ribosomal protein L26"/>
    <property type="match status" value="1"/>
</dbReference>
<comment type="caution">
    <text evidence="6">The sequence shown here is derived from an EMBL/GenBank/DDBJ whole genome shotgun (WGS) entry which is preliminary data.</text>
</comment>
<reference evidence="6" key="1">
    <citation type="submission" date="2021-08" db="EMBL/GenBank/DDBJ databases">
        <title>WGS assembly of Ceratopteris richardii.</title>
        <authorList>
            <person name="Marchant D.B."/>
            <person name="Chen G."/>
            <person name="Jenkins J."/>
            <person name="Shu S."/>
            <person name="Leebens-Mack J."/>
            <person name="Grimwood J."/>
            <person name="Schmutz J."/>
            <person name="Soltis P."/>
            <person name="Soltis D."/>
            <person name="Chen Z.-H."/>
        </authorList>
    </citation>
    <scope>NUCLEOTIDE SEQUENCE</scope>
    <source>
        <strain evidence="6">Whitten #5841</strain>
        <tissue evidence="6">Leaf</tissue>
    </source>
</reference>
<dbReference type="InterPro" id="IPR008991">
    <property type="entry name" value="Translation_prot_SH3-like_sf"/>
</dbReference>
<dbReference type="SMART" id="SM00739">
    <property type="entry name" value="KOW"/>
    <property type="match status" value="1"/>
</dbReference>
<evidence type="ECO:0000256" key="2">
    <source>
        <dbReference type="ARBA" id="ARBA00022980"/>
    </source>
</evidence>
<gene>
    <name evidence="6" type="ORF">KP509_06G075600</name>
</gene>
<dbReference type="Proteomes" id="UP000825935">
    <property type="component" value="Chromosome 6"/>
</dbReference>
<dbReference type="Gene3D" id="2.30.30.30">
    <property type="match status" value="1"/>
</dbReference>
<dbReference type="CDD" id="cd06089">
    <property type="entry name" value="KOW_RPL26"/>
    <property type="match status" value="1"/>
</dbReference>
<feature type="region of interest" description="Disordered" evidence="4">
    <location>
        <begin position="121"/>
        <end position="147"/>
    </location>
</feature>